<gene>
    <name evidence="1" type="ORF">SAE02_67660</name>
</gene>
<organism evidence="1 2">
    <name type="scientific">Skermanella aerolata</name>
    <dbReference type="NCBI Taxonomy" id="393310"/>
    <lineage>
        <taxon>Bacteria</taxon>
        <taxon>Pseudomonadati</taxon>
        <taxon>Pseudomonadota</taxon>
        <taxon>Alphaproteobacteria</taxon>
        <taxon>Rhodospirillales</taxon>
        <taxon>Azospirillaceae</taxon>
        <taxon>Skermanella</taxon>
    </lineage>
</organism>
<comment type="caution">
    <text evidence="1">The sequence shown here is derived from an EMBL/GenBank/DDBJ whole genome shotgun (WGS) entry which is preliminary data.</text>
</comment>
<keyword evidence="2" id="KW-1185">Reference proteome</keyword>
<name>A0A512E1M6_9PROT</name>
<dbReference type="EMBL" id="BJYZ01000046">
    <property type="protein sequence ID" value="GEO42618.1"/>
    <property type="molecule type" value="Genomic_DNA"/>
</dbReference>
<dbReference type="RefSeq" id="WP_147041149.1">
    <property type="nucleotide sequence ID" value="NZ_BJYZ01000046.1"/>
</dbReference>
<accession>A0A512E1M6</accession>
<proteinExistence type="predicted"/>
<sequence length="181" mass="20406">MPRKRDPSVFTTSVSGIPEEIWTLFKEQVARYKKTVDSKYTFRKALEGAVEDLWSKFCNPEKDFLWAFPSYGKPVPIQMSDKTRSILQDFCAKTGYKQNVVIMSSICLSINKTNLIVNAEQHSLLQNSGLSEDELSAESIKIDDEKDKYFDRLTELVKGKTAHATSAAYNGGEAGSYKRTA</sequence>
<dbReference type="Proteomes" id="UP000321523">
    <property type="component" value="Unassembled WGS sequence"/>
</dbReference>
<protein>
    <submittedName>
        <fullName evidence="1">Uncharacterized protein</fullName>
    </submittedName>
</protein>
<dbReference type="AlphaFoldDB" id="A0A512E1M6"/>
<evidence type="ECO:0000313" key="2">
    <source>
        <dbReference type="Proteomes" id="UP000321523"/>
    </source>
</evidence>
<reference evidence="1 2" key="1">
    <citation type="submission" date="2019-07" db="EMBL/GenBank/DDBJ databases">
        <title>Whole genome shotgun sequence of Skermanella aerolata NBRC 106429.</title>
        <authorList>
            <person name="Hosoyama A."/>
            <person name="Uohara A."/>
            <person name="Ohji S."/>
            <person name="Ichikawa N."/>
        </authorList>
    </citation>
    <scope>NUCLEOTIDE SEQUENCE [LARGE SCALE GENOMIC DNA]</scope>
    <source>
        <strain evidence="1 2">NBRC 106429</strain>
    </source>
</reference>
<evidence type="ECO:0000313" key="1">
    <source>
        <dbReference type="EMBL" id="GEO42618.1"/>
    </source>
</evidence>